<comment type="caution">
    <text evidence="2">The sequence shown here is derived from an EMBL/GenBank/DDBJ whole genome shotgun (WGS) entry which is preliminary data.</text>
</comment>
<sequence length="558" mass="65099">MDTAMIELSSRIRSQPSWTSDKDLPEKRRIWHKWGKELGLCNDEITFALDELEYYASVNKPEHGIEIGCYDMVWTSTSLTGDNLRMELIEQLELFKQHPQIKKNIKFYWHGYSATNSLWLFRRISNMLDFNRTRIHEGMQMQSPEDALKYLGCGKRPESKEVWERIYKKYDSDVSISWNYMGGSGKWNRKSILPSEVHVDIDGNANFITYINNIHPVWHRQLYTTIEKTLTAMIPLFEEVLTDIAYPLRMRTFSDFSYGKDVRPKVPEAVEFSDKFISEYTDWYHKTRFVPRPRGKFTMPNRPNTSFSLCGQRLQVVVKAVEYPIPAIETSDTDAQHIWLHDESRIENESTIATAIYYYNMENIATAKQGFSLYYDDSYWAYSHDFDHMPDIVFGPGGYDDDLYDRASINTDLIPPRSFGSQLIKEGTSVCYSACYDSDSVKVELADPTKPGAIKALIFYLFNPSRRRISTEIVPPQQVDWWIDKVFRLSCFEKLPWLIVERIKHFIINYQTPRTSFLVPEPFEICSNGDWPEDALNSTWEDALNDGDWAEGSTLNDV</sequence>
<dbReference type="Pfam" id="PF14033">
    <property type="entry name" value="DUF4246"/>
    <property type="match status" value="1"/>
</dbReference>
<reference evidence="2" key="1">
    <citation type="submission" date="2022-07" db="EMBL/GenBank/DDBJ databases">
        <title>Phylogenomic reconstructions and comparative analyses of Kickxellomycotina fungi.</title>
        <authorList>
            <person name="Reynolds N.K."/>
            <person name="Stajich J.E."/>
            <person name="Barry K."/>
            <person name="Grigoriev I.V."/>
            <person name="Crous P."/>
            <person name="Smith M.E."/>
        </authorList>
    </citation>
    <scope>NUCLEOTIDE SEQUENCE</scope>
    <source>
        <strain evidence="2">NRRL 3115</strain>
    </source>
</reference>
<dbReference type="EMBL" id="JANBTW010000013">
    <property type="protein sequence ID" value="KAJ2679330.1"/>
    <property type="molecule type" value="Genomic_DNA"/>
</dbReference>
<accession>A0A9W8GBW5</accession>
<feature type="domain" description="DUF4246" evidence="1">
    <location>
        <begin position="45"/>
        <end position="484"/>
    </location>
</feature>
<gene>
    <name evidence="2" type="ORF">GGI25_001687</name>
</gene>
<proteinExistence type="predicted"/>
<evidence type="ECO:0000313" key="2">
    <source>
        <dbReference type="EMBL" id="KAJ2679330.1"/>
    </source>
</evidence>
<dbReference type="AlphaFoldDB" id="A0A9W8GBW5"/>
<dbReference type="InterPro" id="IPR025340">
    <property type="entry name" value="DUF4246"/>
</dbReference>
<organism evidence="2 3">
    <name type="scientific">Coemansia spiralis</name>
    <dbReference type="NCBI Taxonomy" id="417178"/>
    <lineage>
        <taxon>Eukaryota</taxon>
        <taxon>Fungi</taxon>
        <taxon>Fungi incertae sedis</taxon>
        <taxon>Zoopagomycota</taxon>
        <taxon>Kickxellomycotina</taxon>
        <taxon>Kickxellomycetes</taxon>
        <taxon>Kickxellales</taxon>
        <taxon>Kickxellaceae</taxon>
        <taxon>Coemansia</taxon>
    </lineage>
</organism>
<dbReference type="PANTHER" id="PTHR33119">
    <property type="entry name" value="IFI3P"/>
    <property type="match status" value="1"/>
</dbReference>
<dbReference type="OrthoDB" id="415532at2759"/>
<dbReference type="Proteomes" id="UP001151518">
    <property type="component" value="Unassembled WGS sequence"/>
</dbReference>
<protein>
    <recommendedName>
        <fullName evidence="1">DUF4246 domain-containing protein</fullName>
    </recommendedName>
</protein>
<name>A0A9W8GBW5_9FUNG</name>
<dbReference type="InterPro" id="IPR049192">
    <property type="entry name" value="DUF4246_C"/>
</dbReference>
<evidence type="ECO:0000313" key="3">
    <source>
        <dbReference type="Proteomes" id="UP001151518"/>
    </source>
</evidence>
<dbReference type="PANTHER" id="PTHR33119:SF1">
    <property type="entry name" value="FE2OG DIOXYGENASE DOMAIN-CONTAINING PROTEIN"/>
    <property type="match status" value="1"/>
</dbReference>
<evidence type="ECO:0000259" key="1">
    <source>
        <dbReference type="Pfam" id="PF14033"/>
    </source>
</evidence>